<keyword evidence="2 5" id="KW-0645">Protease</keyword>
<dbReference type="EMBL" id="CP003093">
    <property type="protein sequence ID" value="AER56928.1"/>
    <property type="molecule type" value="Genomic_DNA"/>
</dbReference>
<protein>
    <submittedName>
        <fullName evidence="5">Phage prohead protease, HK97 family protein</fullName>
    </submittedName>
</protein>
<accession>G7UQ44</accession>
<dbReference type="GO" id="GO:0008233">
    <property type="term" value="F:peptidase activity"/>
    <property type="evidence" value="ECO:0007669"/>
    <property type="project" value="UniProtKB-KW"/>
</dbReference>
<reference evidence="5 6" key="1">
    <citation type="journal article" date="2012" name="J. Bacteriol.">
        <title>Complete Genome Sequence of the BTEX-Degrading Bacterium Pseudoxanthomonas spadix BD-a59.</title>
        <authorList>
            <person name="Lee S.H."/>
            <person name="Jin H.M."/>
            <person name="Lee H.J."/>
            <person name="Kim J.M."/>
            <person name="Jeon C.O."/>
        </authorList>
    </citation>
    <scope>NUCLEOTIDE SEQUENCE [LARGE SCALE GENOMIC DNA]</scope>
    <source>
        <strain evidence="5 6">BD-a59</strain>
    </source>
</reference>
<dbReference type="HOGENOM" id="CLU_097078_3_1_6"/>
<dbReference type="Pfam" id="PF04586">
    <property type="entry name" value="Peptidase_S78"/>
    <property type="match status" value="1"/>
</dbReference>
<dbReference type="Proteomes" id="UP000005870">
    <property type="component" value="Chromosome"/>
</dbReference>
<keyword evidence="1" id="KW-1188">Viral release from host cell</keyword>
<dbReference type="GO" id="GO:0006508">
    <property type="term" value="P:proteolysis"/>
    <property type="evidence" value="ECO:0007669"/>
    <property type="project" value="UniProtKB-KW"/>
</dbReference>
<sequence length="175" mass="19095">MSLARKMIEQRFAHEVRASGRTLSGYVARFGTEARIGSFVEVIKPGAFRASLDSGADVLALADHDPSRVLGRTRSGTLHLAEDGEGLAFSLQLPDTQAGRDLVALAERGDLGGCSFGFTVGADGERWTGNKRELRAVTLHEVSIVQSWPAYDGTSANLRHRMPHADHRRLWLETV</sequence>
<evidence type="ECO:0000256" key="2">
    <source>
        <dbReference type="ARBA" id="ARBA00022670"/>
    </source>
</evidence>
<evidence type="ECO:0000313" key="6">
    <source>
        <dbReference type="Proteomes" id="UP000005870"/>
    </source>
</evidence>
<dbReference type="KEGG" id="psd:DSC_11420"/>
<evidence type="ECO:0000256" key="3">
    <source>
        <dbReference type="ARBA" id="ARBA00022801"/>
    </source>
</evidence>
<name>G7UQ44_PSEUP</name>
<feature type="domain" description="Prohead serine protease" evidence="4">
    <location>
        <begin position="19"/>
        <end position="161"/>
    </location>
</feature>
<keyword evidence="6" id="KW-1185">Reference proteome</keyword>
<evidence type="ECO:0000259" key="4">
    <source>
        <dbReference type="Pfam" id="PF04586"/>
    </source>
</evidence>
<dbReference type="InterPro" id="IPR054613">
    <property type="entry name" value="Peptidase_S78_dom"/>
</dbReference>
<dbReference type="InterPro" id="IPR006433">
    <property type="entry name" value="Prohead_protease"/>
</dbReference>
<evidence type="ECO:0000256" key="1">
    <source>
        <dbReference type="ARBA" id="ARBA00022612"/>
    </source>
</evidence>
<gene>
    <name evidence="5" type="ordered locus">DSC_11420</name>
</gene>
<dbReference type="AlphaFoldDB" id="G7UQ44"/>
<evidence type="ECO:0000313" key="5">
    <source>
        <dbReference type="EMBL" id="AER56928.1"/>
    </source>
</evidence>
<organism evidence="5 6">
    <name type="scientific">Pseudoxanthomonas spadix (strain BD-a59)</name>
    <dbReference type="NCBI Taxonomy" id="1045855"/>
    <lineage>
        <taxon>Bacteria</taxon>
        <taxon>Pseudomonadati</taxon>
        <taxon>Pseudomonadota</taxon>
        <taxon>Gammaproteobacteria</taxon>
        <taxon>Lysobacterales</taxon>
        <taxon>Lysobacteraceae</taxon>
        <taxon>Pseudoxanthomonas</taxon>
    </lineage>
</organism>
<dbReference type="STRING" id="1045855.DSC_11420"/>
<keyword evidence="3" id="KW-0378">Hydrolase</keyword>
<dbReference type="eggNOG" id="COG3740">
    <property type="taxonomic scope" value="Bacteria"/>
</dbReference>
<proteinExistence type="predicted"/>
<dbReference type="NCBIfam" id="TIGR01543">
    <property type="entry name" value="proheadase_HK97"/>
    <property type="match status" value="1"/>
</dbReference>